<accession>R4RM05</accession>
<reference evidence="1 2" key="1">
    <citation type="journal article" date="2013" name="BMC Genomics">
        <title>Comparison of the complete genome sequence of two closely related isolates of 'Candidatus Phytoplasma australiense' reveals genome plasticity.</title>
        <authorList>
            <person name="Andersen M.T."/>
            <person name="Liefting L.W."/>
            <person name="Havukkala I."/>
            <person name="Beever R.E."/>
        </authorList>
    </citation>
    <scope>NUCLEOTIDE SEQUENCE [LARGE SCALE GENOMIC DNA]</scope>
    <source>
        <strain evidence="1 2">NZSb11</strain>
    </source>
</reference>
<dbReference type="Proteomes" id="UP000013941">
    <property type="component" value="Chromosome"/>
</dbReference>
<organism evidence="1 2">
    <name type="scientific">Strawberry lethal yellows phytoplasma (CPA) str. NZSb11</name>
    <dbReference type="NCBI Taxonomy" id="980422"/>
    <lineage>
        <taxon>Bacteria</taxon>
        <taxon>Bacillati</taxon>
        <taxon>Mycoplasmatota</taxon>
        <taxon>Mollicutes</taxon>
        <taxon>Acholeplasmatales</taxon>
        <taxon>Acholeplasmataceae</taxon>
        <taxon>Candidatus Phytoplasma</taxon>
        <taxon>16SrXII (Stolbur group)</taxon>
    </lineage>
</organism>
<keyword evidence="2" id="KW-1185">Reference proteome</keyword>
<proteinExistence type="predicted"/>
<gene>
    <name evidence="1" type="ORF">SLY_0445</name>
</gene>
<evidence type="ECO:0000313" key="2">
    <source>
        <dbReference type="Proteomes" id="UP000013941"/>
    </source>
</evidence>
<evidence type="ECO:0000313" key="1">
    <source>
        <dbReference type="EMBL" id="AGL90365.1"/>
    </source>
</evidence>
<dbReference type="HOGENOM" id="CLU_3398762_0_0_14"/>
<protein>
    <submittedName>
        <fullName evidence="1">Uncharacterized protein</fullName>
    </submittedName>
</protein>
<dbReference type="KEGG" id="nzs:SLY_0445"/>
<name>R4RM05_PHYAS</name>
<dbReference type="EMBL" id="CP002548">
    <property type="protein sequence ID" value="AGL90365.1"/>
    <property type="molecule type" value="Genomic_DNA"/>
</dbReference>
<dbReference type="AlphaFoldDB" id="R4RM05"/>
<sequence>MKNQKNIKQKNKYVKKFKNLDIKKLQKQIWS</sequence>